<dbReference type="Gene3D" id="3.40.50.2300">
    <property type="match status" value="2"/>
</dbReference>
<feature type="transmembrane region" description="Helical" evidence="5">
    <location>
        <begin position="34"/>
        <end position="54"/>
    </location>
</feature>
<dbReference type="GO" id="GO:0016020">
    <property type="term" value="C:membrane"/>
    <property type="evidence" value="ECO:0007669"/>
    <property type="project" value="UniProtKB-SubCell"/>
</dbReference>
<dbReference type="PANTHER" id="PTHR30483:SF40">
    <property type="entry name" value="HISTIDINE KINASE"/>
    <property type="match status" value="1"/>
</dbReference>
<evidence type="ECO:0000256" key="5">
    <source>
        <dbReference type="SAM" id="Phobius"/>
    </source>
</evidence>
<keyword evidence="3 5" id="KW-1133">Transmembrane helix</keyword>
<sequence length="475" mass="52320">MRRNMRWSLTHTQQLKASFNPCNQLTRGSDMNRASYFLILVALLIGAVIGYAVGASSGATSTVTRTVTSAPESAGLSGDVYIGALLPLTGPLGSFAENDMIALRLAEKDVNDWLTQIGSKWRIKILIEDTAVDPKQALDKLQALHSKGVKIFIGPMASSEVKEVKGYADANKLLVISQSSTSPALAIPNDMIYRFCPPDEFQGMASAKATYELGIRNVVIVWRGDTWGDGLVESYEKAFLKLIEQSGEKGEVWGKSNGKGIRYDPDSKEFSAIASQLANAVQELVNKYGVDKVGVYYAGYGEYIQFAAAASQYDILRRVKWIGSDGTALLGDIQTNENAAKFAYETRFISLMFGTPSPLQEKISSEVKRQLGRLPESYAYVSYDAVWIVAVALEFVDSYDPVAVAKVIPFIVQKWYGATGVFQLNENGDRAFSDYMFWMVVPSDKGYEWELAGSYSYEKNSVTWTEAFVKLLGKS</sequence>
<name>A0A3R9PDS7_9CREN</name>
<evidence type="ECO:0000313" key="8">
    <source>
        <dbReference type="Proteomes" id="UP000278149"/>
    </source>
</evidence>
<evidence type="ECO:0000256" key="1">
    <source>
        <dbReference type="ARBA" id="ARBA00004370"/>
    </source>
</evidence>
<accession>A0A3R9PDS7</accession>
<reference evidence="7 8" key="1">
    <citation type="submission" date="2018-10" db="EMBL/GenBank/DDBJ databases">
        <title>Co-occurring genomic capacity for anaerobic methane metabolism and dissimilatory sulfite reduction discovered in the Korarchaeota.</title>
        <authorList>
            <person name="Mckay L.J."/>
            <person name="Dlakic M."/>
            <person name="Fields M.W."/>
            <person name="Delmont T.O."/>
            <person name="Eren A.M."/>
            <person name="Jay Z.J."/>
            <person name="Klingelsmith K.B."/>
            <person name="Rusch D.B."/>
            <person name="Inskeep W.P."/>
        </authorList>
    </citation>
    <scope>NUCLEOTIDE SEQUENCE [LARGE SCALE GENOMIC DNA]</scope>
    <source>
        <strain evidence="7 8">WS</strain>
    </source>
</reference>
<evidence type="ECO:0000256" key="3">
    <source>
        <dbReference type="ARBA" id="ARBA00022989"/>
    </source>
</evidence>
<gene>
    <name evidence="7" type="ORF">D9Q81_04150</name>
</gene>
<feature type="domain" description="Receptor ligand binding region" evidence="6">
    <location>
        <begin position="100"/>
        <end position="441"/>
    </location>
</feature>
<proteinExistence type="predicted"/>
<comment type="subcellular location">
    <subcellularLocation>
        <location evidence="1">Membrane</location>
    </subcellularLocation>
</comment>
<evidence type="ECO:0000259" key="6">
    <source>
        <dbReference type="Pfam" id="PF01094"/>
    </source>
</evidence>
<evidence type="ECO:0000256" key="4">
    <source>
        <dbReference type="ARBA" id="ARBA00023136"/>
    </source>
</evidence>
<keyword evidence="2 5" id="KW-0812">Transmembrane</keyword>
<evidence type="ECO:0000256" key="2">
    <source>
        <dbReference type="ARBA" id="ARBA00022692"/>
    </source>
</evidence>
<organism evidence="7 8">
    <name type="scientific">Candidatus Korarchaeum cryptofilum</name>
    <dbReference type="NCBI Taxonomy" id="498846"/>
    <lineage>
        <taxon>Archaea</taxon>
        <taxon>Thermoproteota</taxon>
        <taxon>Candidatus Korarchaeia</taxon>
        <taxon>Candidatus Korarchaeales</taxon>
        <taxon>Candidatus Korarchaeaceae</taxon>
        <taxon>Candidatus Korarchaeum</taxon>
    </lineage>
</organism>
<keyword evidence="4 5" id="KW-0472">Membrane</keyword>
<dbReference type="InterPro" id="IPR001828">
    <property type="entry name" value="ANF_lig-bd_rcpt"/>
</dbReference>
<dbReference type="AlphaFoldDB" id="A0A3R9PDS7"/>
<dbReference type="InterPro" id="IPR051010">
    <property type="entry name" value="BCAA_transport"/>
</dbReference>
<dbReference type="EMBL" id="RCOR01000022">
    <property type="protein sequence ID" value="RSN68996.1"/>
    <property type="molecule type" value="Genomic_DNA"/>
</dbReference>
<dbReference type="PANTHER" id="PTHR30483">
    <property type="entry name" value="LEUCINE-SPECIFIC-BINDING PROTEIN"/>
    <property type="match status" value="1"/>
</dbReference>
<dbReference type="Pfam" id="PF01094">
    <property type="entry name" value="ANF_receptor"/>
    <property type="match status" value="1"/>
</dbReference>
<dbReference type="SUPFAM" id="SSF53822">
    <property type="entry name" value="Periplasmic binding protein-like I"/>
    <property type="match status" value="1"/>
</dbReference>
<comment type="caution">
    <text evidence="7">The sequence shown here is derived from an EMBL/GenBank/DDBJ whole genome shotgun (WGS) entry which is preliminary data.</text>
</comment>
<dbReference type="InterPro" id="IPR028082">
    <property type="entry name" value="Peripla_BP_I"/>
</dbReference>
<dbReference type="Proteomes" id="UP000278149">
    <property type="component" value="Unassembled WGS sequence"/>
</dbReference>
<protein>
    <submittedName>
        <fullName evidence="7">ABC transporter substrate-binding protein</fullName>
    </submittedName>
</protein>
<evidence type="ECO:0000313" key="7">
    <source>
        <dbReference type="EMBL" id="RSN68996.1"/>
    </source>
</evidence>